<gene>
    <name evidence="2" type="ORF">POVCU2_0005160</name>
</gene>
<dbReference type="EMBL" id="FLQU01000075">
    <property type="protein sequence ID" value="SBS80378.1"/>
    <property type="molecule type" value="Genomic_DNA"/>
</dbReference>
<evidence type="ECO:0000313" key="2">
    <source>
        <dbReference type="EMBL" id="SBS80378.1"/>
    </source>
</evidence>
<feature type="compositionally biased region" description="Basic residues" evidence="1">
    <location>
        <begin position="62"/>
        <end position="71"/>
    </location>
</feature>
<feature type="region of interest" description="Disordered" evidence="1">
    <location>
        <begin position="37"/>
        <end position="128"/>
    </location>
</feature>
<protein>
    <recommendedName>
        <fullName evidence="4">RanBP2-type domain-containing protein</fullName>
    </recommendedName>
</protein>
<dbReference type="AlphaFoldDB" id="A0A1A8VM89"/>
<evidence type="ECO:0000256" key="1">
    <source>
        <dbReference type="SAM" id="MobiDB-lite"/>
    </source>
</evidence>
<evidence type="ECO:0008006" key="4">
    <source>
        <dbReference type="Google" id="ProtNLM"/>
    </source>
</evidence>
<name>A0A1A8VM89_PLAOA</name>
<evidence type="ECO:0000313" key="3">
    <source>
        <dbReference type="Proteomes" id="UP000078560"/>
    </source>
</evidence>
<feature type="compositionally biased region" description="Low complexity" evidence="1">
    <location>
        <begin position="74"/>
        <end position="86"/>
    </location>
</feature>
<organism evidence="2 3">
    <name type="scientific">Plasmodium ovale curtisi</name>
    <dbReference type="NCBI Taxonomy" id="864141"/>
    <lineage>
        <taxon>Eukaryota</taxon>
        <taxon>Sar</taxon>
        <taxon>Alveolata</taxon>
        <taxon>Apicomplexa</taxon>
        <taxon>Aconoidasida</taxon>
        <taxon>Haemosporida</taxon>
        <taxon>Plasmodiidae</taxon>
        <taxon>Plasmodium</taxon>
        <taxon>Plasmodium (Plasmodium)</taxon>
    </lineage>
</organism>
<feature type="compositionally biased region" description="Basic and acidic residues" evidence="1">
    <location>
        <begin position="52"/>
        <end position="61"/>
    </location>
</feature>
<sequence>MQADGELPSRARGLSRIKMKEKKIFEKNKVAKGRYKIAKDSVKEKRKIKKGGSKERGCIERGRHRTKRHHRDSVSGSDSGSDSGTSENTHKRGEGGSSRKHLRKKKRERSSSSLSANRGNGSSTAKKKPDVSYNSFDYFCNDICENKLLQNYIVEEKLKYEKDVFEKAYGLTLHDDMCYDKFLFEGNNNEDGKKSKKDQQPSSRKHYECYSCKAKNVYSNVQCFKCKKLRKV</sequence>
<proteinExistence type="predicted"/>
<reference evidence="3" key="1">
    <citation type="submission" date="2016-05" db="EMBL/GenBank/DDBJ databases">
        <authorList>
            <person name="Naeem Raeece"/>
        </authorList>
    </citation>
    <scope>NUCLEOTIDE SEQUENCE [LARGE SCALE GENOMIC DNA]</scope>
</reference>
<feature type="compositionally biased region" description="Low complexity" evidence="1">
    <location>
        <begin position="111"/>
        <end position="123"/>
    </location>
</feature>
<dbReference type="Proteomes" id="UP000078560">
    <property type="component" value="Unassembled WGS sequence"/>
</dbReference>
<accession>A0A1A8VM89</accession>
<feature type="compositionally biased region" description="Basic residues" evidence="1">
    <location>
        <begin position="98"/>
        <end position="108"/>
    </location>
</feature>